<feature type="signal peptide" evidence="6">
    <location>
        <begin position="1"/>
        <end position="21"/>
    </location>
</feature>
<dbReference type="PANTHER" id="PTHR19277">
    <property type="entry name" value="PENTRAXIN"/>
    <property type="match status" value="1"/>
</dbReference>
<evidence type="ECO:0000256" key="2">
    <source>
        <dbReference type="ARBA" id="ARBA00022723"/>
    </source>
</evidence>
<comment type="cofactor">
    <cofactor evidence="1">
        <name>Ca(2+)</name>
        <dbReference type="ChEBI" id="CHEBI:29108"/>
    </cofactor>
</comment>
<keyword evidence="6" id="KW-0732">Signal</keyword>
<dbReference type="SUPFAM" id="SSF141072">
    <property type="entry name" value="CalX-like"/>
    <property type="match status" value="1"/>
</dbReference>
<dbReference type="Gene3D" id="2.60.40.2030">
    <property type="match status" value="1"/>
</dbReference>
<feature type="chain" id="PRO_5021395746" evidence="6">
    <location>
        <begin position="22"/>
        <end position="1686"/>
    </location>
</feature>
<evidence type="ECO:0000313" key="8">
    <source>
        <dbReference type="EMBL" id="TPH17795.1"/>
    </source>
</evidence>
<keyword evidence="2" id="KW-0479">Metal-binding</keyword>
<feature type="domain" description="DUF6701" evidence="7">
    <location>
        <begin position="1021"/>
        <end position="1684"/>
    </location>
</feature>
<evidence type="ECO:0000313" key="9">
    <source>
        <dbReference type="Proteomes" id="UP000315303"/>
    </source>
</evidence>
<dbReference type="Gene3D" id="2.60.120.200">
    <property type="match status" value="2"/>
</dbReference>
<dbReference type="SUPFAM" id="SSF49899">
    <property type="entry name" value="Concanavalin A-like lectins/glucanases"/>
    <property type="match status" value="2"/>
</dbReference>
<gene>
    <name evidence="8" type="ORF">EPA86_04405</name>
</gene>
<feature type="region of interest" description="Disordered" evidence="5">
    <location>
        <begin position="139"/>
        <end position="177"/>
    </location>
</feature>
<dbReference type="Proteomes" id="UP000315303">
    <property type="component" value="Unassembled WGS sequence"/>
</dbReference>
<comment type="caution">
    <text evidence="8">The sequence shown here is derived from an EMBL/GenBank/DDBJ whole genome shotgun (WGS) entry which is preliminary data.</text>
</comment>
<organism evidence="8 9">
    <name type="scientific">Litorilituus lipolyticus</name>
    <dbReference type="NCBI Taxonomy" id="2491017"/>
    <lineage>
        <taxon>Bacteria</taxon>
        <taxon>Pseudomonadati</taxon>
        <taxon>Pseudomonadota</taxon>
        <taxon>Gammaproteobacteria</taxon>
        <taxon>Alteromonadales</taxon>
        <taxon>Colwelliaceae</taxon>
        <taxon>Litorilituus</taxon>
    </lineage>
</organism>
<dbReference type="InterPro" id="IPR051360">
    <property type="entry name" value="Neuronal_Pentraxin_Related"/>
</dbReference>
<dbReference type="OrthoDB" id="9790247at2"/>
<keyword evidence="9" id="KW-1185">Reference proteome</keyword>
<evidence type="ECO:0000256" key="3">
    <source>
        <dbReference type="ARBA" id="ARBA00022837"/>
    </source>
</evidence>
<evidence type="ECO:0000256" key="5">
    <source>
        <dbReference type="SAM" id="MobiDB-lite"/>
    </source>
</evidence>
<dbReference type="InterPro" id="IPR046524">
    <property type="entry name" value="DUF6701"/>
</dbReference>
<dbReference type="Pfam" id="PF20419">
    <property type="entry name" value="DUF6701"/>
    <property type="match status" value="1"/>
</dbReference>
<dbReference type="InterPro" id="IPR038081">
    <property type="entry name" value="CalX-like_sf"/>
</dbReference>
<evidence type="ECO:0000256" key="1">
    <source>
        <dbReference type="ARBA" id="ARBA00001913"/>
    </source>
</evidence>
<dbReference type="GO" id="GO:0046872">
    <property type="term" value="F:metal ion binding"/>
    <property type="evidence" value="ECO:0007669"/>
    <property type="project" value="UniProtKB-KW"/>
</dbReference>
<keyword evidence="3" id="KW-0106">Calcium</keyword>
<name>A0A502L5Q3_9GAMM</name>
<protein>
    <submittedName>
        <fullName evidence="8">LamG domain-containing protein</fullName>
    </submittedName>
</protein>
<evidence type="ECO:0000256" key="6">
    <source>
        <dbReference type="SAM" id="SignalP"/>
    </source>
</evidence>
<evidence type="ECO:0000259" key="7">
    <source>
        <dbReference type="Pfam" id="PF20419"/>
    </source>
</evidence>
<dbReference type="Pfam" id="PF13385">
    <property type="entry name" value="Laminin_G_3"/>
    <property type="match status" value="2"/>
</dbReference>
<dbReference type="InterPro" id="IPR013320">
    <property type="entry name" value="ConA-like_dom_sf"/>
</dbReference>
<sequence>MKLYIKAICLSLILLSTQVLAVCSDFMSFVTLNEAGKVGFIEIKLLDASIPASTYNTWSVQICRSKKGECSGPLPLSSGVLSNDVYLLIPTSFIPSNEAFDILMTDSSGNTIDYLSVGYTAQRDNSCNLTYDWTASVSNSHDYRRSPDGTGNWGNAGNGNSGGNTGGGSNEGDSGVYLTISDDTVQQGETLSFTVSLSSTLTNNVTFNYQTLNNTALAGTHYNGASGTATIAANTLSTTISINTFDVGDNTTRDLNLFIDGSTNASIRDHFGNGVITPYVAPPPSCDVLFPGLNPFGTITALNSDSEFKDTSECNGITCSKADVIAVTEARIPTIPSGGVNLGSFNSNSLSDTDYNFFNSWNNSNTQVTYGDSSGTAVVYIKSSNDVILPDNTEINSSGLPANVLVVIESDTKIEIGKESEIKAFLYLVSPEIKINEEVEISGAITVETDKLVVESDSEFKFSTSDLNNFNPHGFCDEVPAIAPILEYTFDQCSYNGTSGEVIDSIGTHHGTAINGLTTAYNGQIENSVDIVDGQHHVETSLLLPSSYSVSTWFKKPTATDGNRYFVLGAMEAGGDLLYLDGQNNWLWGVYDGTGSTDGTYQFGNLDNNWHHLMLVYGAGQTQLYIDGVLVDTVNRMPSGTLKYIGTSFDEVGTSSPQGFRAPLDEFLVYDSALSLSKIQEIYNNQLAGNNYDGTPRAPVSCSSLIAEYKFEQTDFSSQINDTSGNNNHAENIFGGLSTPDGKYCRGFESESWNDYNGITDAFRAGPTINEVGIQGTISFWFNSSIDWDQGHERVLFDASKVISGPDKFFVLEIQQDGRLKFAFEDSADSDFVLIEGSNNRVRDTWYYVTVSWDFSNDSFAIYVDGTLRIQETRNTNGALGELNRIVFGDNSSNYTQAGNSVIASPYSSRGDYDEVRIYNKVLSLAEIQTDMNDSAGCESILDHFEIDTLDGEGLTCQADNITIRACADVDCNTLNTDNFTVDLLVNGAAKKTINFSGGSVNTDYTHTLVGNAALSLAQGYECRNTSGTPCDVDFKAAGFIIDNALGDGIPTQLSGKPSNVEYNARNLFIQAVKTDDNSGACVGLFPDGGDIPINLSYTCHSDSSECNNELILTSNSNPHPITEVISSSELHFNTESKAFFDINYPDAGKLILNAQKTVQVFDDEGNTENLDLSVSSNPFVVRPFAFKFDLNDASAISQDGLGAPDPNGSVFKTAGETFTLTATAVQWASGQDISSPYDGQPNDLTSVSGNTIARHFDNEQLDISHALAAPLPGNVGDFTQETFNLLSDSVLENEFKFSEVGIIDISIKIDDDDYLGAGAVNGLVKNVGRFIPAYFLQTVNDTGTLSANHNAVCNNEVWAYAGQNITQGGATTGAITYAAADAPEIMITAYNLNDVVTQNYTGVGFTKLTAAGITIFEPTQDDIQLRESPVDADDKVNITSEMNAGNDPVVGPNNGELIYTFNSTDHFIYEHNARSELVPFPANIPFEIDSIIDSDDVALYAGSSASITPIEKVVTQGVEVRFGRWLMENSFAPETQDLPMPMFIQHFNGVDYINNPAENCLVPLIANKTTLGAIGSGGLTLWDYRLVDLNNGDNLQPQHTDASVDGITAFTAGVYRESGAFPALKFSAPPPVNRQGALRVEYEVPPWLKFDWTGDGNFIDNPNATLTFGLYRGNDRIIYQREVDR</sequence>
<reference evidence="8 9" key="1">
    <citation type="submission" date="2019-01" db="EMBL/GenBank/DDBJ databases">
        <title>Litorilituus lipolytica sp. nov., isolated from intertidal sand of the Yellow Sea in China.</title>
        <authorList>
            <person name="Liu A."/>
        </authorList>
    </citation>
    <scope>NUCLEOTIDE SEQUENCE [LARGE SCALE GENOMIC DNA]</scope>
    <source>
        <strain evidence="8 9">RZ04</strain>
    </source>
</reference>
<dbReference type="RefSeq" id="WP_140602202.1">
    <property type="nucleotide sequence ID" value="NZ_SAWY01000007.1"/>
</dbReference>
<keyword evidence="4" id="KW-1015">Disulfide bond</keyword>
<dbReference type="EMBL" id="SAWY01000007">
    <property type="protein sequence ID" value="TPH17795.1"/>
    <property type="molecule type" value="Genomic_DNA"/>
</dbReference>
<feature type="compositionally biased region" description="Gly residues" evidence="5">
    <location>
        <begin position="151"/>
        <end position="170"/>
    </location>
</feature>
<proteinExistence type="predicted"/>
<dbReference type="PANTHER" id="PTHR19277:SF125">
    <property type="entry name" value="B6"/>
    <property type="match status" value="1"/>
</dbReference>
<accession>A0A502L5Q3</accession>
<evidence type="ECO:0000256" key="4">
    <source>
        <dbReference type="ARBA" id="ARBA00023157"/>
    </source>
</evidence>